<keyword evidence="4 8" id="KW-0418">Kinase</keyword>
<gene>
    <name evidence="8" type="ORF">IMG5_164740</name>
</gene>
<dbReference type="OMA" id="MQHITTD"/>
<proteinExistence type="inferred from homology"/>
<evidence type="ECO:0000256" key="2">
    <source>
        <dbReference type="ARBA" id="ARBA00022679"/>
    </source>
</evidence>
<protein>
    <submittedName>
        <fullName evidence="8">Nucleoside diphosphate kinase family protein, putative</fullName>
        <ecNumber evidence="8">2.7.4.6</ecNumber>
    </submittedName>
</protein>
<dbReference type="Gene3D" id="3.30.70.141">
    <property type="entry name" value="Nucleoside diphosphate kinase-like domain"/>
    <property type="match status" value="1"/>
</dbReference>
<keyword evidence="2 8" id="KW-0808">Transferase</keyword>
<comment type="similarity">
    <text evidence="1 6">Belongs to the NDK family.</text>
</comment>
<dbReference type="InterPro" id="IPR036850">
    <property type="entry name" value="NDK-like_dom_sf"/>
</dbReference>
<evidence type="ECO:0000313" key="9">
    <source>
        <dbReference type="Proteomes" id="UP000008983"/>
    </source>
</evidence>
<keyword evidence="9" id="KW-1185">Reference proteome</keyword>
<dbReference type="EMBL" id="GL984194">
    <property type="protein sequence ID" value="EGR29015.1"/>
    <property type="molecule type" value="Genomic_DNA"/>
</dbReference>
<dbReference type="GO" id="GO:0004550">
    <property type="term" value="F:nucleoside diphosphate kinase activity"/>
    <property type="evidence" value="ECO:0007669"/>
    <property type="project" value="UniProtKB-EC"/>
</dbReference>
<evidence type="ECO:0000259" key="7">
    <source>
        <dbReference type="SMART" id="SM00562"/>
    </source>
</evidence>
<name>G0R0J0_ICHMU</name>
<dbReference type="RefSeq" id="XP_004030251.1">
    <property type="nucleotide sequence ID" value="XM_004030203.1"/>
</dbReference>
<evidence type="ECO:0000256" key="5">
    <source>
        <dbReference type="ARBA" id="ARBA00022840"/>
    </source>
</evidence>
<evidence type="ECO:0000256" key="4">
    <source>
        <dbReference type="ARBA" id="ARBA00022777"/>
    </source>
</evidence>
<evidence type="ECO:0000256" key="3">
    <source>
        <dbReference type="ARBA" id="ARBA00022741"/>
    </source>
</evidence>
<dbReference type="EC" id="2.7.4.6" evidence="8"/>
<dbReference type="STRING" id="857967.G0R0J0"/>
<dbReference type="InParanoid" id="G0R0J0"/>
<feature type="domain" description="Nucleoside diphosphate kinase-like" evidence="7">
    <location>
        <begin position="2"/>
        <end position="102"/>
    </location>
</feature>
<dbReference type="AlphaFoldDB" id="G0R0J0"/>
<evidence type="ECO:0000256" key="6">
    <source>
        <dbReference type="PROSITE-ProRule" id="PRU00706"/>
    </source>
</evidence>
<dbReference type="SUPFAM" id="SSF54919">
    <property type="entry name" value="Nucleoside diphosphate kinase, NDK"/>
    <property type="match status" value="1"/>
</dbReference>
<dbReference type="GeneID" id="14905118"/>
<sequence>MIQRELLKQEAMNLFYKHQQMNYFQELVDYMISGESVVLLLCHETENPIEKWKRIIGKSDPEIAKKENMNCLRAIYGKNIIKNELHGSDNAFDSNKERDIFNFAVPQKIPEFYFQKMKVQIENLMKFLFPKNLEHANVNERLDMFAFYGPALNYHSVDQCLCIQCGKIGKDILDSAEKNKNKEEQKKMRISTQNIELMKKFEAKGTKIKKQKLQKGILQGNQRNRVLNEDQLIQIYTLLCEKCKTHCENFTHLFGGQNCLHVISDQELQYLAKQINKKDIHELLLIEKGNTADILIEKISLEEPKELNYKRQHIYRLFEQINSDYYNRYDFSDMQQIIIEDRRIRMNTWLSQIIGKSPQNFKNPKLIDPTVCYQQKKDVKNYNFTLERNLPLSIIEQKKSISNTPTMFPQSLVYKKKLQQNEENIAQFMKLHRHTTHVVSIDNIKQNSESYKLSIQLLRDSYNEGRHGSWNNYICLKQASKKSCTKIN</sequence>
<keyword evidence="5" id="KW-0067">ATP-binding</keyword>
<keyword evidence="3" id="KW-0547">Nucleotide-binding</keyword>
<dbReference type="GO" id="GO:0005524">
    <property type="term" value="F:ATP binding"/>
    <property type="evidence" value="ECO:0007669"/>
    <property type="project" value="UniProtKB-KW"/>
</dbReference>
<dbReference type="InterPro" id="IPR034907">
    <property type="entry name" value="NDK-like_dom"/>
</dbReference>
<evidence type="ECO:0000256" key="1">
    <source>
        <dbReference type="ARBA" id="ARBA00008142"/>
    </source>
</evidence>
<dbReference type="OrthoDB" id="1729737at2759"/>
<dbReference type="PROSITE" id="PS51374">
    <property type="entry name" value="NDPK_LIKE"/>
    <property type="match status" value="1"/>
</dbReference>
<dbReference type="PANTHER" id="PTHR46161:SF3">
    <property type="entry name" value="NUCLEOSIDE DIPHOSPHATE KINASE DDB_G0292928-RELATED"/>
    <property type="match status" value="1"/>
</dbReference>
<accession>G0R0J0</accession>
<dbReference type="Proteomes" id="UP000008983">
    <property type="component" value="Unassembled WGS sequence"/>
</dbReference>
<dbReference type="Pfam" id="PF00334">
    <property type="entry name" value="NDK"/>
    <property type="match status" value="1"/>
</dbReference>
<organism evidence="8 9">
    <name type="scientific">Ichthyophthirius multifiliis</name>
    <name type="common">White spot disease agent</name>
    <name type="synonym">Ich</name>
    <dbReference type="NCBI Taxonomy" id="5932"/>
    <lineage>
        <taxon>Eukaryota</taxon>
        <taxon>Sar</taxon>
        <taxon>Alveolata</taxon>
        <taxon>Ciliophora</taxon>
        <taxon>Intramacronucleata</taxon>
        <taxon>Oligohymenophorea</taxon>
        <taxon>Hymenostomatida</taxon>
        <taxon>Ophryoglenina</taxon>
        <taxon>Ichthyophthirius</taxon>
    </lineage>
</organism>
<comment type="caution">
    <text evidence="6">Lacks conserved residue(s) required for the propagation of feature annotation.</text>
</comment>
<evidence type="ECO:0000313" key="8">
    <source>
        <dbReference type="EMBL" id="EGR29015.1"/>
    </source>
</evidence>
<dbReference type="eggNOG" id="KOG0888">
    <property type="taxonomic scope" value="Eukaryota"/>
</dbReference>
<reference evidence="8 9" key="1">
    <citation type="submission" date="2011-07" db="EMBL/GenBank/DDBJ databases">
        <authorList>
            <person name="Coyne R."/>
            <person name="Brami D."/>
            <person name="Johnson J."/>
            <person name="Hostetler J."/>
            <person name="Hannick L."/>
            <person name="Clark T."/>
            <person name="Cassidy-Hanley D."/>
            <person name="Inman J."/>
        </authorList>
    </citation>
    <scope>NUCLEOTIDE SEQUENCE [LARGE SCALE GENOMIC DNA]</scope>
    <source>
        <strain evidence="8 9">G5</strain>
    </source>
</reference>
<dbReference type="PANTHER" id="PTHR46161">
    <property type="entry name" value="NUCLEOSIDE DIPHOSPHATE KINASE"/>
    <property type="match status" value="1"/>
</dbReference>
<dbReference type="SMART" id="SM00562">
    <property type="entry name" value="NDK"/>
    <property type="match status" value="1"/>
</dbReference>